<dbReference type="AlphaFoldDB" id="A0A6G0SX34"/>
<protein>
    <recommendedName>
        <fullName evidence="2">Pre-C2HC domain-containing protein</fullName>
    </recommendedName>
</protein>
<evidence type="ECO:0000259" key="2">
    <source>
        <dbReference type="SMART" id="SM00596"/>
    </source>
</evidence>
<feature type="compositionally biased region" description="Polar residues" evidence="1">
    <location>
        <begin position="111"/>
        <end position="123"/>
    </location>
</feature>
<accession>A0A6G0SX34</accession>
<feature type="region of interest" description="Disordered" evidence="1">
    <location>
        <begin position="377"/>
        <end position="420"/>
    </location>
</feature>
<feature type="compositionally biased region" description="Low complexity" evidence="1">
    <location>
        <begin position="62"/>
        <end position="77"/>
    </location>
</feature>
<feature type="compositionally biased region" description="Polar residues" evidence="1">
    <location>
        <begin position="48"/>
        <end position="57"/>
    </location>
</feature>
<organism evidence="3 4">
    <name type="scientific">Aphis glycines</name>
    <name type="common">Soybean aphid</name>
    <dbReference type="NCBI Taxonomy" id="307491"/>
    <lineage>
        <taxon>Eukaryota</taxon>
        <taxon>Metazoa</taxon>
        <taxon>Ecdysozoa</taxon>
        <taxon>Arthropoda</taxon>
        <taxon>Hexapoda</taxon>
        <taxon>Insecta</taxon>
        <taxon>Pterygota</taxon>
        <taxon>Neoptera</taxon>
        <taxon>Paraneoptera</taxon>
        <taxon>Hemiptera</taxon>
        <taxon>Sternorrhyncha</taxon>
        <taxon>Aphidomorpha</taxon>
        <taxon>Aphidoidea</taxon>
        <taxon>Aphididae</taxon>
        <taxon>Aphidini</taxon>
        <taxon>Aphis</taxon>
        <taxon>Aphis</taxon>
    </lineage>
</organism>
<proteinExistence type="predicted"/>
<evidence type="ECO:0000313" key="3">
    <source>
        <dbReference type="EMBL" id="KAE9522251.1"/>
    </source>
</evidence>
<gene>
    <name evidence="3" type="ORF">AGLY_017351</name>
</gene>
<dbReference type="SMART" id="SM00596">
    <property type="entry name" value="PRE_C2HC"/>
    <property type="match status" value="1"/>
</dbReference>
<evidence type="ECO:0000256" key="1">
    <source>
        <dbReference type="SAM" id="MobiDB-lite"/>
    </source>
</evidence>
<evidence type="ECO:0000313" key="4">
    <source>
        <dbReference type="Proteomes" id="UP000475862"/>
    </source>
</evidence>
<dbReference type="PANTHER" id="PTHR45749:SF21">
    <property type="entry name" value="DUF4371 DOMAIN-CONTAINING PROTEIN"/>
    <property type="match status" value="1"/>
</dbReference>
<dbReference type="Proteomes" id="UP000475862">
    <property type="component" value="Unassembled WGS sequence"/>
</dbReference>
<feature type="domain" description="Pre-C2HC" evidence="2">
    <location>
        <begin position="223"/>
        <end position="291"/>
    </location>
</feature>
<dbReference type="OrthoDB" id="6593055at2759"/>
<dbReference type="EMBL" id="VYZN01001453">
    <property type="protein sequence ID" value="KAE9522251.1"/>
    <property type="molecule type" value="Genomic_DNA"/>
</dbReference>
<feature type="region of interest" description="Disordered" evidence="1">
    <location>
        <begin position="1"/>
        <end position="81"/>
    </location>
</feature>
<keyword evidence="4" id="KW-1185">Reference proteome</keyword>
<name>A0A6G0SX34_APHGL</name>
<sequence length="730" mass="82376">MNNNQPNKPINIIKNKTNQTAPPITISKTITTTNSKANTKANTKDNTLDSGWSTQSNKRIHSNSSNSLSEPSSPNSNMDINGKQKTYKKKVFASRNRFEPLAQDDPFDPPTTENISTNSQQNDAENDIMENENTPIKPPPPIFVKGVEDFPALCTELIELIGVDNFICKSSTNSLKIQTTDPNSYRVLVRYLKAENAEYHTYQLKEEKPLRIVIRNLHPSTPLSLIKEELEVRLYEVRQVTNVLHKVNKNPLPLFFVDLEPTLKSNEIFKMSSLLHCKIKIEEPYKPKTISQCFNCQQYGHTRTYCGYQPRCVRCGADHQSTACPNSRDAPPKCAHCSQNHPANYKGCTIYKELQRRKNSSAPSNRLQNNFNVQTNNVQSSHPPVRTFPNHPSPQTQTYAQATSNTPDFAAPPPSTDTQPPDLSKLLTNFLDEFKNVINPLISLLTKLGGKYSRLTYHVQSKMHLKCMESWLGYTKSKSTGSVIAQISAQCREVIIKNQMYAKHIIDLILYLSRQGIPFRGHDEAKNSLNQGNFKEACLLRAQTDVEFKKKLSTSFNLTSPEIQNEIISICCSIVEKSIVSQIKEVGFVDVSEKQDSQTLADTILNFLSQLNLHDVPIIAQSYDGARVIMNLVVLDLCKNIECSNIFFNGIESLYVHFARTSNNKKLKDMQQIIGIKASTIMRISDTRWVCNNNNCKSVKDNYAAILKILSEEIYNNNDMDVAQAIGKLT</sequence>
<comment type="caution">
    <text evidence="3">The sequence shown here is derived from an EMBL/GenBank/DDBJ whole genome shotgun (WGS) entry which is preliminary data.</text>
</comment>
<dbReference type="InterPro" id="IPR025398">
    <property type="entry name" value="DUF4371"/>
</dbReference>
<feature type="compositionally biased region" description="Low complexity" evidence="1">
    <location>
        <begin position="1"/>
        <end position="41"/>
    </location>
</feature>
<reference evidence="3 4" key="1">
    <citation type="submission" date="2019-08" db="EMBL/GenBank/DDBJ databases">
        <title>The genome of the soybean aphid Biotype 1, its phylome, world population structure and adaptation to the North American continent.</title>
        <authorList>
            <person name="Giordano R."/>
            <person name="Donthu R.K."/>
            <person name="Hernandez A.G."/>
            <person name="Wright C.L."/>
            <person name="Zimin A.V."/>
        </authorList>
    </citation>
    <scope>NUCLEOTIDE SEQUENCE [LARGE SCALE GENOMIC DNA]</scope>
    <source>
        <tissue evidence="3">Whole aphids</tissue>
    </source>
</reference>
<feature type="compositionally biased region" description="Polar residues" evidence="1">
    <location>
        <begin position="393"/>
        <end position="407"/>
    </location>
</feature>
<dbReference type="InterPro" id="IPR006579">
    <property type="entry name" value="Pre_C2HC_dom"/>
</dbReference>
<dbReference type="PANTHER" id="PTHR45749">
    <property type="match status" value="1"/>
</dbReference>
<dbReference type="Pfam" id="PF14291">
    <property type="entry name" value="DUF4371"/>
    <property type="match status" value="1"/>
</dbReference>
<dbReference type="Pfam" id="PF07530">
    <property type="entry name" value="PRE_C2HC"/>
    <property type="match status" value="1"/>
</dbReference>
<feature type="region of interest" description="Disordered" evidence="1">
    <location>
        <begin position="100"/>
        <end position="123"/>
    </location>
</feature>